<gene>
    <name evidence="3" type="ORF">UFOPK1788_00730</name>
</gene>
<comment type="similarity">
    <text evidence="1">Belongs to the GSP E family.</text>
</comment>
<feature type="domain" description="Bacterial type II secretion system protein E" evidence="2">
    <location>
        <begin position="94"/>
        <end position="264"/>
    </location>
</feature>
<dbReference type="Pfam" id="PF00437">
    <property type="entry name" value="T2SSE"/>
    <property type="match status" value="1"/>
</dbReference>
<dbReference type="PANTHER" id="PTHR30486">
    <property type="entry name" value="TWITCHING MOTILITY PROTEIN PILT"/>
    <property type="match status" value="1"/>
</dbReference>
<dbReference type="AlphaFoldDB" id="A0A6J6G0P8"/>
<dbReference type="InterPro" id="IPR027417">
    <property type="entry name" value="P-loop_NTPase"/>
</dbReference>
<dbReference type="EMBL" id="CAEZUE010000086">
    <property type="protein sequence ID" value="CAB4594796.1"/>
    <property type="molecule type" value="Genomic_DNA"/>
</dbReference>
<evidence type="ECO:0000256" key="1">
    <source>
        <dbReference type="ARBA" id="ARBA00006611"/>
    </source>
</evidence>
<organism evidence="3">
    <name type="scientific">freshwater metagenome</name>
    <dbReference type="NCBI Taxonomy" id="449393"/>
    <lineage>
        <taxon>unclassified sequences</taxon>
        <taxon>metagenomes</taxon>
        <taxon>ecological metagenomes</taxon>
    </lineage>
</organism>
<reference evidence="3" key="1">
    <citation type="submission" date="2020-05" db="EMBL/GenBank/DDBJ databases">
        <authorList>
            <person name="Chiriac C."/>
            <person name="Salcher M."/>
            <person name="Ghai R."/>
            <person name="Kavagutti S V."/>
        </authorList>
    </citation>
    <scope>NUCLEOTIDE SEQUENCE</scope>
</reference>
<dbReference type="InterPro" id="IPR050921">
    <property type="entry name" value="T4SS_GSP_E_ATPase"/>
</dbReference>
<dbReference type="SUPFAM" id="SSF52540">
    <property type="entry name" value="P-loop containing nucleoside triphosphate hydrolases"/>
    <property type="match status" value="1"/>
</dbReference>
<dbReference type="GO" id="GO:0016887">
    <property type="term" value="F:ATP hydrolysis activity"/>
    <property type="evidence" value="ECO:0007669"/>
    <property type="project" value="InterPro"/>
</dbReference>
<dbReference type="PANTHER" id="PTHR30486:SF6">
    <property type="entry name" value="TYPE IV PILUS RETRACTATION ATPASE PILT"/>
    <property type="match status" value="1"/>
</dbReference>
<dbReference type="Gene3D" id="3.40.50.300">
    <property type="entry name" value="P-loop containing nucleotide triphosphate hydrolases"/>
    <property type="match status" value="1"/>
</dbReference>
<sequence length="296" mass="30691">MTLSNIELGPLAGLVTDRTRDICTDGAGRVWVDSGDGFELSGLTLTPHDARFIGVGLVESGGGRVDDSKPIGDASLAGRVRVHVALPPVARDAPLISLRLPRPTRVRLDDFEFADDATRIACLTGSLLIAGVTGSGKTTLLSAILDSTTDADRVVVIEDVSEISTEHRNTAYLSTRVANPDGGGLIDLTQLVRESLRMRPDVLVIGEIRGAEFRDYVLALTSGHRGIATVHAGSLAEVGARLTALALVAGLPFDAVAGLVQSAVSTVAVCERVGAGVTVTVGKLVIDNGTLLATAV</sequence>
<dbReference type="InterPro" id="IPR001482">
    <property type="entry name" value="T2SS/T4SS_dom"/>
</dbReference>
<dbReference type="Gene3D" id="3.30.450.90">
    <property type="match status" value="1"/>
</dbReference>
<accession>A0A6J6G0P8</accession>
<protein>
    <submittedName>
        <fullName evidence="3">Unannotated protein</fullName>
    </submittedName>
</protein>
<evidence type="ECO:0000313" key="3">
    <source>
        <dbReference type="EMBL" id="CAB4594796.1"/>
    </source>
</evidence>
<evidence type="ECO:0000259" key="2">
    <source>
        <dbReference type="Pfam" id="PF00437"/>
    </source>
</evidence>
<proteinExistence type="inferred from homology"/>
<name>A0A6J6G0P8_9ZZZZ</name>